<evidence type="ECO:0000256" key="11">
    <source>
        <dbReference type="RuleBase" id="RU003694"/>
    </source>
</evidence>
<dbReference type="AlphaFoldDB" id="A0A1E3PSZ5"/>
<keyword evidence="7" id="KW-0012">Acyltransferase</keyword>
<dbReference type="FunFam" id="3.40.47.10:FF:000009">
    <property type="entry name" value="3-oxoacyl-[acyl-carrier-protein] synthase 2"/>
    <property type="match status" value="1"/>
</dbReference>
<feature type="active site" description="For beta-ketoacyl synthase activity" evidence="10">
    <location>
        <position position="176"/>
    </location>
</feature>
<dbReference type="GO" id="GO:0006633">
    <property type="term" value="P:fatty acid biosynthetic process"/>
    <property type="evidence" value="ECO:0007669"/>
    <property type="project" value="UniProtKB-KW"/>
</dbReference>
<keyword evidence="14" id="KW-1185">Reference proteome</keyword>
<dbReference type="InterPro" id="IPR017568">
    <property type="entry name" value="3-oxoacyl-ACP_synth-2"/>
</dbReference>
<keyword evidence="3 9" id="KW-0808">Transferase</keyword>
<dbReference type="STRING" id="857566.A0A1E3PSZ5"/>
<evidence type="ECO:0000256" key="5">
    <source>
        <dbReference type="ARBA" id="ARBA00023098"/>
    </source>
</evidence>
<dbReference type="PANTHER" id="PTHR11712:SF336">
    <property type="entry name" value="3-OXOACYL-[ACYL-CARRIER-PROTEIN] SYNTHASE, MITOCHONDRIAL"/>
    <property type="match status" value="1"/>
</dbReference>
<reference evidence="13 14" key="1">
    <citation type="journal article" date="2016" name="Proc. Natl. Acad. Sci. U.S.A.">
        <title>Comparative genomics of biotechnologically important yeasts.</title>
        <authorList>
            <person name="Riley R."/>
            <person name="Haridas S."/>
            <person name="Wolfe K.H."/>
            <person name="Lopes M.R."/>
            <person name="Hittinger C.T."/>
            <person name="Goeker M."/>
            <person name="Salamov A.A."/>
            <person name="Wisecaver J.H."/>
            <person name="Long T.M."/>
            <person name="Calvey C.H."/>
            <person name="Aerts A.L."/>
            <person name="Barry K.W."/>
            <person name="Choi C."/>
            <person name="Clum A."/>
            <person name="Coughlan A.Y."/>
            <person name="Deshpande S."/>
            <person name="Douglass A.P."/>
            <person name="Hanson S.J."/>
            <person name="Klenk H.-P."/>
            <person name="LaButti K.M."/>
            <person name="Lapidus A."/>
            <person name="Lindquist E.A."/>
            <person name="Lipzen A.M."/>
            <person name="Meier-Kolthoff J.P."/>
            <person name="Ohm R.A."/>
            <person name="Otillar R.P."/>
            <person name="Pangilinan J.L."/>
            <person name="Peng Y."/>
            <person name="Rokas A."/>
            <person name="Rosa C.A."/>
            <person name="Scheuner C."/>
            <person name="Sibirny A.A."/>
            <person name="Slot J.C."/>
            <person name="Stielow J.B."/>
            <person name="Sun H."/>
            <person name="Kurtzman C.P."/>
            <person name="Blackwell M."/>
            <person name="Grigoriev I.V."/>
            <person name="Jeffries T.W."/>
        </authorList>
    </citation>
    <scope>NUCLEOTIDE SEQUENCE [LARGE SCALE GENOMIC DNA]</scope>
    <source>
        <strain evidence="13 14">DSM 6958</strain>
    </source>
</reference>
<feature type="domain" description="Ketosynthase family 3 (KS3)" evidence="12">
    <location>
        <begin position="3"/>
        <end position="444"/>
    </location>
</feature>
<evidence type="ECO:0000256" key="2">
    <source>
        <dbReference type="ARBA" id="ARBA00022516"/>
    </source>
</evidence>
<keyword evidence="5" id="KW-0443">Lipid metabolism</keyword>
<evidence type="ECO:0000256" key="7">
    <source>
        <dbReference type="ARBA" id="ARBA00023315"/>
    </source>
</evidence>
<dbReference type="Gene3D" id="3.40.47.10">
    <property type="match status" value="1"/>
</dbReference>
<evidence type="ECO:0000313" key="14">
    <source>
        <dbReference type="Proteomes" id="UP000095009"/>
    </source>
</evidence>
<dbReference type="NCBIfam" id="NF005589">
    <property type="entry name" value="PRK07314.1"/>
    <property type="match status" value="1"/>
</dbReference>
<gene>
    <name evidence="13" type="ORF">NADFUDRAFT_48595</name>
</gene>
<evidence type="ECO:0000256" key="4">
    <source>
        <dbReference type="ARBA" id="ARBA00022832"/>
    </source>
</evidence>
<evidence type="ECO:0000256" key="3">
    <source>
        <dbReference type="ARBA" id="ARBA00022679"/>
    </source>
</evidence>
<accession>A0A1E3PSZ5</accession>
<dbReference type="GO" id="GO:0004315">
    <property type="term" value="F:3-oxoacyl-[acyl-carrier-protein] synthase activity"/>
    <property type="evidence" value="ECO:0007669"/>
    <property type="project" value="UniProtKB-EC"/>
</dbReference>
<comment type="similarity">
    <text evidence="1 9 11">Belongs to the thiolase-like superfamily. Beta-ketoacyl-ACP synthases family.</text>
</comment>
<dbReference type="PIRSF" id="PIRSF000447">
    <property type="entry name" value="KAS_II"/>
    <property type="match status" value="1"/>
</dbReference>
<dbReference type="SUPFAM" id="SSF53901">
    <property type="entry name" value="Thiolase-like"/>
    <property type="match status" value="2"/>
</dbReference>
<evidence type="ECO:0000256" key="1">
    <source>
        <dbReference type="ARBA" id="ARBA00008467"/>
    </source>
</evidence>
<dbReference type="Proteomes" id="UP000095009">
    <property type="component" value="Unassembled WGS sequence"/>
</dbReference>
<dbReference type="Pfam" id="PF02801">
    <property type="entry name" value="Ketoacyl-synt_C"/>
    <property type="match status" value="1"/>
</dbReference>
<dbReference type="NCBIfam" id="TIGR03150">
    <property type="entry name" value="fabF"/>
    <property type="match status" value="1"/>
</dbReference>
<dbReference type="InterPro" id="IPR016039">
    <property type="entry name" value="Thiolase-like"/>
</dbReference>
<dbReference type="InterPro" id="IPR018201">
    <property type="entry name" value="Ketoacyl_synth_AS"/>
</dbReference>
<evidence type="ECO:0000256" key="8">
    <source>
        <dbReference type="ARBA" id="ARBA00049541"/>
    </source>
</evidence>
<keyword evidence="4" id="KW-0276">Fatty acid metabolism</keyword>
<sequence>MATRRIVVTGLGVVSPLGVHVAPVWSSLIAGQSGIISLASDPEYASIPSTVAGVVPKGPSSENKWDPSDWIRPASSIRRTPVFAQYALCAATQALADANWHPQKLGEKHQEATGVCIGSGIGSIEDLYDTAVLYNSKGYKKVSPLFVPKLLNNMAAGHVSIENGLKGPNHSVSSACTTGAHSIGDAMNFIKLGMADVMVAGSAEAAIHPISLAGFSRAKSLSTNFNDQPSKSSRPFDKDRCGFVMGEGSAVMVLEELDHALARKAPTIYAELVGYGLSGDSNHITAPPSDGNGAYRSMKMALKMANLKPTDIGYINAHATSTNLGDAAENKAIERLFVRSETVNEDFEPNHQYGDYSEVAVSSTKGAIGHLLGASGSIEALFTVMALHTGQLPPTLNADNIDVENENLRFNYVPNHTQPAPELQYALTNSFGFGGTNASLIFKKY</sequence>
<dbReference type="GO" id="GO:0005739">
    <property type="term" value="C:mitochondrion"/>
    <property type="evidence" value="ECO:0007669"/>
    <property type="project" value="TreeGrafter"/>
</dbReference>
<dbReference type="PANTHER" id="PTHR11712">
    <property type="entry name" value="POLYKETIDE SYNTHASE-RELATED"/>
    <property type="match status" value="1"/>
</dbReference>
<dbReference type="CDD" id="cd00834">
    <property type="entry name" value="KAS_I_II"/>
    <property type="match status" value="1"/>
</dbReference>
<name>A0A1E3PSZ5_9ASCO</name>
<evidence type="ECO:0000313" key="13">
    <source>
        <dbReference type="EMBL" id="ODQ67937.1"/>
    </source>
</evidence>
<dbReference type="EMBL" id="KV454406">
    <property type="protein sequence ID" value="ODQ67937.1"/>
    <property type="molecule type" value="Genomic_DNA"/>
</dbReference>
<proteinExistence type="inferred from homology"/>
<dbReference type="InterPro" id="IPR014030">
    <property type="entry name" value="Ketoacyl_synth_N"/>
</dbReference>
<protein>
    <recommendedName>
        <fullName evidence="9">3-oxoacyl-[acyl-carrier-protein] synthase</fullName>
    </recommendedName>
</protein>
<dbReference type="Pfam" id="PF00109">
    <property type="entry name" value="ketoacyl-synt"/>
    <property type="match status" value="1"/>
</dbReference>
<dbReference type="SMART" id="SM00825">
    <property type="entry name" value="PKS_KS"/>
    <property type="match status" value="1"/>
</dbReference>
<dbReference type="InterPro" id="IPR020841">
    <property type="entry name" value="PKS_Beta-ketoAc_synthase_dom"/>
</dbReference>
<dbReference type="InterPro" id="IPR000794">
    <property type="entry name" value="Beta-ketoacyl_synthase"/>
</dbReference>
<organism evidence="13 14">
    <name type="scientific">Nadsonia fulvescens var. elongata DSM 6958</name>
    <dbReference type="NCBI Taxonomy" id="857566"/>
    <lineage>
        <taxon>Eukaryota</taxon>
        <taxon>Fungi</taxon>
        <taxon>Dikarya</taxon>
        <taxon>Ascomycota</taxon>
        <taxon>Saccharomycotina</taxon>
        <taxon>Dipodascomycetes</taxon>
        <taxon>Dipodascales</taxon>
        <taxon>Dipodascales incertae sedis</taxon>
        <taxon>Nadsonia</taxon>
    </lineage>
</organism>
<keyword evidence="6 9" id="KW-0275">Fatty acid biosynthesis</keyword>
<evidence type="ECO:0000256" key="10">
    <source>
        <dbReference type="PIRSR" id="PIRSR000447-1"/>
    </source>
</evidence>
<dbReference type="InterPro" id="IPR014031">
    <property type="entry name" value="Ketoacyl_synth_C"/>
</dbReference>
<keyword evidence="2 9" id="KW-0444">Lipid biosynthesis</keyword>
<comment type="catalytic activity">
    <reaction evidence="8">
        <text>a fatty acyl-[ACP] + malonyl-[ACP] + H(+) = a 3-oxoacyl-[ACP] + holo-[ACP] + CO2</text>
        <dbReference type="Rhea" id="RHEA:22836"/>
        <dbReference type="Rhea" id="RHEA-COMP:9623"/>
        <dbReference type="Rhea" id="RHEA-COMP:9685"/>
        <dbReference type="Rhea" id="RHEA-COMP:9916"/>
        <dbReference type="Rhea" id="RHEA-COMP:14125"/>
        <dbReference type="ChEBI" id="CHEBI:15378"/>
        <dbReference type="ChEBI" id="CHEBI:16526"/>
        <dbReference type="ChEBI" id="CHEBI:64479"/>
        <dbReference type="ChEBI" id="CHEBI:78449"/>
        <dbReference type="ChEBI" id="CHEBI:78776"/>
        <dbReference type="ChEBI" id="CHEBI:138651"/>
        <dbReference type="EC" id="2.3.1.41"/>
    </reaction>
</comment>
<evidence type="ECO:0000256" key="9">
    <source>
        <dbReference type="PIRNR" id="PIRNR000447"/>
    </source>
</evidence>
<dbReference type="PROSITE" id="PS52004">
    <property type="entry name" value="KS3_2"/>
    <property type="match status" value="1"/>
</dbReference>
<evidence type="ECO:0000259" key="12">
    <source>
        <dbReference type="PROSITE" id="PS52004"/>
    </source>
</evidence>
<dbReference type="OrthoDB" id="5334845at2759"/>
<evidence type="ECO:0000256" key="6">
    <source>
        <dbReference type="ARBA" id="ARBA00023160"/>
    </source>
</evidence>
<dbReference type="PROSITE" id="PS00606">
    <property type="entry name" value="KS3_1"/>
    <property type="match status" value="1"/>
</dbReference>